<evidence type="ECO:0000313" key="2">
    <source>
        <dbReference type="Proteomes" id="UP000799439"/>
    </source>
</evidence>
<comment type="caution">
    <text evidence="1">The sequence shown here is derived from an EMBL/GenBank/DDBJ whole genome shotgun (WGS) entry which is preliminary data.</text>
</comment>
<proteinExistence type="predicted"/>
<protein>
    <submittedName>
        <fullName evidence="1">Uncharacterized protein</fullName>
    </submittedName>
</protein>
<name>A0A9P4IVX9_9PEZI</name>
<accession>A0A9P4IVX9</accession>
<dbReference type="Proteomes" id="UP000799439">
    <property type="component" value="Unassembled WGS sequence"/>
</dbReference>
<evidence type="ECO:0000313" key="1">
    <source>
        <dbReference type="EMBL" id="KAF2147859.1"/>
    </source>
</evidence>
<dbReference type="EMBL" id="ML996095">
    <property type="protein sequence ID" value="KAF2147859.1"/>
    <property type="molecule type" value="Genomic_DNA"/>
</dbReference>
<gene>
    <name evidence="1" type="ORF">K461DRAFT_73655</name>
</gene>
<organism evidence="1 2">
    <name type="scientific">Myriangium duriaei CBS 260.36</name>
    <dbReference type="NCBI Taxonomy" id="1168546"/>
    <lineage>
        <taxon>Eukaryota</taxon>
        <taxon>Fungi</taxon>
        <taxon>Dikarya</taxon>
        <taxon>Ascomycota</taxon>
        <taxon>Pezizomycotina</taxon>
        <taxon>Dothideomycetes</taxon>
        <taxon>Dothideomycetidae</taxon>
        <taxon>Myriangiales</taxon>
        <taxon>Myriangiaceae</taxon>
        <taxon>Myriangium</taxon>
    </lineage>
</organism>
<sequence length="195" mass="22045">MVTTSLECRSIGLISENGLCITAFCHLFSFGYCSRNVRTIEDLGLLGDKMTVLIRDLQQLSRQPANFFRLRRRRRLQEVDSGRSCSLAILPRKSNSVCPAYICDFPLALVAFVVPEGGVCFPASIRLHRNLLGRCTLLGSRRAFEQHSVLCSIWRLDVARSLRKTSNHVRLRIRELVSAKTALCKDTDAKYRAAR</sequence>
<dbReference type="AlphaFoldDB" id="A0A9P4IVX9"/>
<keyword evidence="2" id="KW-1185">Reference proteome</keyword>
<reference evidence="1" key="1">
    <citation type="journal article" date="2020" name="Stud. Mycol.">
        <title>101 Dothideomycetes genomes: a test case for predicting lifestyles and emergence of pathogens.</title>
        <authorList>
            <person name="Haridas S."/>
            <person name="Albert R."/>
            <person name="Binder M."/>
            <person name="Bloem J."/>
            <person name="Labutti K."/>
            <person name="Salamov A."/>
            <person name="Andreopoulos B."/>
            <person name="Baker S."/>
            <person name="Barry K."/>
            <person name="Bills G."/>
            <person name="Bluhm B."/>
            <person name="Cannon C."/>
            <person name="Castanera R."/>
            <person name="Culley D."/>
            <person name="Daum C."/>
            <person name="Ezra D."/>
            <person name="Gonzalez J."/>
            <person name="Henrissat B."/>
            <person name="Kuo A."/>
            <person name="Liang C."/>
            <person name="Lipzen A."/>
            <person name="Lutzoni F."/>
            <person name="Magnuson J."/>
            <person name="Mondo S."/>
            <person name="Nolan M."/>
            <person name="Ohm R."/>
            <person name="Pangilinan J."/>
            <person name="Park H.-J."/>
            <person name="Ramirez L."/>
            <person name="Alfaro M."/>
            <person name="Sun H."/>
            <person name="Tritt A."/>
            <person name="Yoshinaga Y."/>
            <person name="Zwiers L.-H."/>
            <person name="Turgeon B."/>
            <person name="Goodwin S."/>
            <person name="Spatafora J."/>
            <person name="Crous P."/>
            <person name="Grigoriev I."/>
        </authorList>
    </citation>
    <scope>NUCLEOTIDE SEQUENCE</scope>
    <source>
        <strain evidence="1">CBS 260.36</strain>
    </source>
</reference>